<dbReference type="PANTHER" id="PTHR11394:SF52">
    <property type="entry name" value="TASTE RECEPTOR TYPE 2 MEMBER 38"/>
    <property type="match status" value="1"/>
</dbReference>
<keyword evidence="8 12" id="KW-0472">Membrane</keyword>
<dbReference type="GO" id="GO:0033038">
    <property type="term" value="F:bitter taste receptor activity"/>
    <property type="evidence" value="ECO:0007669"/>
    <property type="project" value="InterPro"/>
</dbReference>
<feature type="transmembrane region" description="Helical" evidence="12">
    <location>
        <begin position="138"/>
        <end position="158"/>
    </location>
</feature>
<evidence type="ECO:0000256" key="3">
    <source>
        <dbReference type="ARBA" id="ARBA00022480"/>
    </source>
</evidence>
<accession>A0A2U3YSC2</accession>
<dbReference type="SUPFAM" id="SSF81321">
    <property type="entry name" value="Family A G protein-coupled receptor-like"/>
    <property type="match status" value="1"/>
</dbReference>
<feature type="transmembrane region" description="Helical" evidence="12">
    <location>
        <begin position="112"/>
        <end position="131"/>
    </location>
</feature>
<keyword evidence="13" id="KW-1185">Reference proteome</keyword>
<sequence length="383" mass="43490">MMLANCDLIFLSLSLTQLFLHGLLFLDAIQLIYFQRPSEEAAINQVRRDIILTLTPVITVSYEVKGAFLFLSVLEFAVGILTNAFIFFMNFWDVVRRQPLSNCDLIPLSLSLTQLFLHALLFLDAIQLIYFQRMKDPLSLSYQTIIMLWMITNQAGLWLTTCLSLLYCSKIICFSHTILLCLASWVSRKVPQMLLGAMLFSSICTLLCLGDFFSKSGFAFTTMLFMNNTELNLQIAKLNFYHSFIFCTLESIPPFLLFLVSSGVLTVSLRRHTRIMKAKTKDSRDPSLEAHIKVLRSLVSSLCFYVVSFCAALISVPFLMLWHKIRVMICVGILAACPSIHAAILISSNAKLKRAVETILLWVQSSLKVRADHREDPRIPDLC</sequence>
<evidence type="ECO:0000256" key="11">
    <source>
        <dbReference type="RuleBase" id="RU004423"/>
    </source>
</evidence>
<comment type="similarity">
    <text evidence="2 11">Belongs to the G-protein coupled receptor T2R family.</text>
</comment>
<reference evidence="14" key="1">
    <citation type="submission" date="2025-08" db="UniProtKB">
        <authorList>
            <consortium name="RefSeq"/>
        </authorList>
    </citation>
    <scope>IDENTIFICATION</scope>
    <source>
        <tissue evidence="14">Liver</tissue>
    </source>
</reference>
<dbReference type="GO" id="GO:0004930">
    <property type="term" value="F:G protein-coupled receptor activity"/>
    <property type="evidence" value="ECO:0007669"/>
    <property type="project" value="UniProtKB-KW"/>
</dbReference>
<feature type="transmembrane region" description="Helical" evidence="12">
    <location>
        <begin position="12"/>
        <end position="34"/>
    </location>
</feature>
<dbReference type="GeneID" id="102732327"/>
<keyword evidence="4" id="KW-0716">Sensory transduction</keyword>
<comment type="subcellular location">
    <subcellularLocation>
        <location evidence="1">Membrane</location>
        <topology evidence="1">Multi-pass membrane protein</topology>
    </subcellularLocation>
</comment>
<dbReference type="InterPro" id="IPR007960">
    <property type="entry name" value="TAS2R"/>
</dbReference>
<evidence type="ECO:0000256" key="2">
    <source>
        <dbReference type="ARBA" id="ARBA00007376"/>
    </source>
</evidence>
<feature type="transmembrane region" description="Helical" evidence="12">
    <location>
        <begin position="325"/>
        <end position="346"/>
    </location>
</feature>
<keyword evidence="10" id="KW-0807">Transducer</keyword>
<keyword evidence="9 14" id="KW-0675">Receptor</keyword>
<dbReference type="Pfam" id="PF05296">
    <property type="entry name" value="TAS2R"/>
    <property type="match status" value="1"/>
</dbReference>
<protein>
    <submittedName>
        <fullName evidence="14">Taste receptor type 2 member 38</fullName>
    </submittedName>
</protein>
<feature type="transmembrane region" description="Helical" evidence="12">
    <location>
        <begin position="68"/>
        <end position="92"/>
    </location>
</feature>
<dbReference type="OrthoDB" id="9533783at2759"/>
<keyword evidence="6 12" id="KW-1133">Transmembrane helix</keyword>
<dbReference type="STRING" id="9713.A0A2U3YSC2"/>
<keyword evidence="3" id="KW-0919">Taste</keyword>
<feature type="transmembrane region" description="Helical" evidence="12">
    <location>
        <begin position="193"/>
        <end position="220"/>
    </location>
</feature>
<dbReference type="PANTHER" id="PTHR11394">
    <property type="entry name" value="TASTE RECEPTOR TYPE 2"/>
    <property type="match status" value="1"/>
</dbReference>
<dbReference type="KEGG" id="lww:102732327"/>
<evidence type="ECO:0000256" key="6">
    <source>
        <dbReference type="ARBA" id="ARBA00022989"/>
    </source>
</evidence>
<evidence type="ECO:0000256" key="9">
    <source>
        <dbReference type="ARBA" id="ARBA00023170"/>
    </source>
</evidence>
<dbReference type="FunFam" id="1.20.1070.10:FF:000055">
    <property type="entry name" value="Taste receptor type 2"/>
    <property type="match status" value="1"/>
</dbReference>
<evidence type="ECO:0000256" key="4">
    <source>
        <dbReference type="ARBA" id="ARBA00022606"/>
    </source>
</evidence>
<evidence type="ECO:0000256" key="1">
    <source>
        <dbReference type="ARBA" id="ARBA00004141"/>
    </source>
</evidence>
<keyword evidence="5 12" id="KW-0812">Transmembrane</keyword>
<evidence type="ECO:0000256" key="12">
    <source>
        <dbReference type="SAM" id="Phobius"/>
    </source>
</evidence>
<name>A0A2U3YSC2_LEPWE</name>
<evidence type="ECO:0000313" key="14">
    <source>
        <dbReference type="RefSeq" id="XP_006746625.1"/>
    </source>
</evidence>
<dbReference type="Proteomes" id="UP000245341">
    <property type="component" value="Unplaced"/>
</dbReference>
<dbReference type="AlphaFoldDB" id="A0A2U3YSC2"/>
<evidence type="ECO:0000256" key="8">
    <source>
        <dbReference type="ARBA" id="ARBA00023136"/>
    </source>
</evidence>
<dbReference type="RefSeq" id="XP_006746625.1">
    <property type="nucleotide sequence ID" value="XM_006746562.1"/>
</dbReference>
<evidence type="ECO:0000256" key="10">
    <source>
        <dbReference type="ARBA" id="ARBA00023224"/>
    </source>
</evidence>
<gene>
    <name evidence="14" type="primary">TAS2R38</name>
</gene>
<organism evidence="13 14">
    <name type="scientific">Leptonychotes weddellii</name>
    <name type="common">Weddell seal</name>
    <name type="synonym">Otaria weddellii</name>
    <dbReference type="NCBI Taxonomy" id="9713"/>
    <lineage>
        <taxon>Eukaryota</taxon>
        <taxon>Metazoa</taxon>
        <taxon>Chordata</taxon>
        <taxon>Craniata</taxon>
        <taxon>Vertebrata</taxon>
        <taxon>Euteleostomi</taxon>
        <taxon>Mammalia</taxon>
        <taxon>Eutheria</taxon>
        <taxon>Laurasiatheria</taxon>
        <taxon>Carnivora</taxon>
        <taxon>Caniformia</taxon>
        <taxon>Pinnipedia</taxon>
        <taxon>Phocidae</taxon>
        <taxon>Monachinae</taxon>
        <taxon>Lobodontini</taxon>
        <taxon>Leptonychotes</taxon>
    </lineage>
</organism>
<evidence type="ECO:0000313" key="13">
    <source>
        <dbReference type="Proteomes" id="UP000245341"/>
    </source>
</evidence>
<dbReference type="CTD" id="5726"/>
<keyword evidence="7" id="KW-0297">G-protein coupled receptor</keyword>
<feature type="transmembrane region" description="Helical" evidence="12">
    <location>
        <begin position="240"/>
        <end position="269"/>
    </location>
</feature>
<proteinExistence type="inferred from homology"/>
<evidence type="ECO:0000256" key="5">
    <source>
        <dbReference type="ARBA" id="ARBA00022692"/>
    </source>
</evidence>
<feature type="transmembrane region" description="Helical" evidence="12">
    <location>
        <begin position="298"/>
        <end position="319"/>
    </location>
</feature>
<evidence type="ECO:0000256" key="7">
    <source>
        <dbReference type="ARBA" id="ARBA00023040"/>
    </source>
</evidence>
<dbReference type="GO" id="GO:0016020">
    <property type="term" value="C:membrane"/>
    <property type="evidence" value="ECO:0007669"/>
    <property type="project" value="UniProtKB-SubCell"/>
</dbReference>